<dbReference type="Proteomes" id="UP000075243">
    <property type="component" value="Unassembled WGS sequence"/>
</dbReference>
<dbReference type="Gene3D" id="1.20.140.40">
    <property type="entry name" value="Invertase/pectin methylesterase inhibitor family protein"/>
    <property type="match status" value="1"/>
</dbReference>
<proteinExistence type="predicted"/>
<name>A0A151SAS1_CAJCA</name>
<dbReference type="SUPFAM" id="SSF101148">
    <property type="entry name" value="Plant invertase/pectin methylesterase inhibitor"/>
    <property type="match status" value="1"/>
</dbReference>
<organism evidence="1 2">
    <name type="scientific">Cajanus cajan</name>
    <name type="common">Pigeon pea</name>
    <name type="synonym">Cajanus indicus</name>
    <dbReference type="NCBI Taxonomy" id="3821"/>
    <lineage>
        <taxon>Eukaryota</taxon>
        <taxon>Viridiplantae</taxon>
        <taxon>Streptophyta</taxon>
        <taxon>Embryophyta</taxon>
        <taxon>Tracheophyta</taxon>
        <taxon>Spermatophyta</taxon>
        <taxon>Magnoliopsida</taxon>
        <taxon>eudicotyledons</taxon>
        <taxon>Gunneridae</taxon>
        <taxon>Pentapetalae</taxon>
        <taxon>rosids</taxon>
        <taxon>fabids</taxon>
        <taxon>Fabales</taxon>
        <taxon>Fabaceae</taxon>
        <taxon>Papilionoideae</taxon>
        <taxon>50 kb inversion clade</taxon>
        <taxon>NPAAA clade</taxon>
        <taxon>indigoferoid/millettioid clade</taxon>
        <taxon>Phaseoleae</taxon>
        <taxon>Cajanus</taxon>
    </lineage>
</organism>
<accession>A0A151SAS1</accession>
<protein>
    <submittedName>
        <fullName evidence="1">Uncharacterized protein</fullName>
    </submittedName>
</protein>
<sequence>HKSETPETCMKCVLSSKNSTKADGVGIATIIVDCIKDKANILALNTTNLASTTHGKLKPFYQTCAKDYDYIAKKELILTKKALHKHEYDNAESCMVKALTIHVACRAPVEYYCDEVPSGVIDDMNTYEELCEAASTVITKL</sequence>
<reference evidence="1" key="1">
    <citation type="journal article" date="2012" name="Nat. Biotechnol.">
        <title>Draft genome sequence of pigeonpea (Cajanus cajan), an orphan legume crop of resource-poor farmers.</title>
        <authorList>
            <person name="Varshney R.K."/>
            <person name="Chen W."/>
            <person name="Li Y."/>
            <person name="Bharti A.K."/>
            <person name="Saxena R.K."/>
            <person name="Schlueter J.A."/>
            <person name="Donoghue M.T."/>
            <person name="Azam S."/>
            <person name="Fan G."/>
            <person name="Whaley A.M."/>
            <person name="Farmer A.D."/>
            <person name="Sheridan J."/>
            <person name="Iwata A."/>
            <person name="Tuteja R."/>
            <person name="Penmetsa R.V."/>
            <person name="Wu W."/>
            <person name="Upadhyaya H.D."/>
            <person name="Yang S.P."/>
            <person name="Shah T."/>
            <person name="Saxena K.B."/>
            <person name="Michael T."/>
            <person name="McCombie W.R."/>
            <person name="Yang B."/>
            <person name="Zhang G."/>
            <person name="Yang H."/>
            <person name="Wang J."/>
            <person name="Spillane C."/>
            <person name="Cook D.R."/>
            <person name="May G.D."/>
            <person name="Xu X."/>
            <person name="Jackson S.A."/>
        </authorList>
    </citation>
    <scope>NUCLEOTIDE SEQUENCE [LARGE SCALE GENOMIC DNA]</scope>
</reference>
<dbReference type="InterPro" id="IPR006501">
    <property type="entry name" value="Pectinesterase_inhib_dom"/>
</dbReference>
<evidence type="ECO:0000313" key="2">
    <source>
        <dbReference type="Proteomes" id="UP000075243"/>
    </source>
</evidence>
<dbReference type="EMBL" id="KQ483431">
    <property type="protein sequence ID" value="KYP51906.1"/>
    <property type="molecule type" value="Genomic_DNA"/>
</dbReference>
<dbReference type="GO" id="GO:0004857">
    <property type="term" value="F:enzyme inhibitor activity"/>
    <property type="evidence" value="ECO:0007669"/>
    <property type="project" value="InterPro"/>
</dbReference>
<dbReference type="InterPro" id="IPR035513">
    <property type="entry name" value="Invertase/methylesterase_inhib"/>
</dbReference>
<keyword evidence="2" id="KW-1185">Reference proteome</keyword>
<feature type="non-terminal residue" evidence="1">
    <location>
        <position position="1"/>
    </location>
</feature>
<dbReference type="Gramene" id="C.cajan_24789.t">
    <property type="protein sequence ID" value="C.cajan_24789.t.cds1"/>
    <property type="gene ID" value="C.cajan_24789"/>
</dbReference>
<evidence type="ECO:0000313" key="1">
    <source>
        <dbReference type="EMBL" id="KYP51906.1"/>
    </source>
</evidence>
<dbReference type="NCBIfam" id="TIGR01614">
    <property type="entry name" value="PME_inhib"/>
    <property type="match status" value="1"/>
</dbReference>
<dbReference type="AlphaFoldDB" id="A0A151SAS1"/>
<gene>
    <name evidence="1" type="ORF">KK1_026263</name>
</gene>